<dbReference type="Proteomes" id="UP001152087">
    <property type="component" value="Unassembled WGS sequence"/>
</dbReference>
<evidence type="ECO:0000313" key="2">
    <source>
        <dbReference type="Proteomes" id="UP001152087"/>
    </source>
</evidence>
<dbReference type="InterPro" id="IPR036047">
    <property type="entry name" value="F-box-like_dom_sf"/>
</dbReference>
<dbReference type="SUPFAM" id="SSF81383">
    <property type="entry name" value="F-box domain"/>
    <property type="match status" value="1"/>
</dbReference>
<name>A0A9W8R171_9HYPO</name>
<evidence type="ECO:0008006" key="3">
    <source>
        <dbReference type="Google" id="ProtNLM"/>
    </source>
</evidence>
<dbReference type="AlphaFoldDB" id="A0A9W8R171"/>
<sequence>MDEDPNNNTTFLVKIPIEIISHTLSFLPDKKSLLNSILTCRVFNNAYNLRKTYIASSILIRPMHQSVYEEAVIFYHLIREQWHGARAGIQAIHCVFAKERILDEEQLPVNQRMTMKGIKDMHFFHDNVEWWANRITTNLKRDHPVLSGHDSPFQLTPDVVNRFKRAIYRLYMYIDVMDKAIASACADNGGHNRTIAEAEREGAH</sequence>
<organism evidence="1 2">
    <name type="scientific">Fusarium falciforme</name>
    <dbReference type="NCBI Taxonomy" id="195108"/>
    <lineage>
        <taxon>Eukaryota</taxon>
        <taxon>Fungi</taxon>
        <taxon>Dikarya</taxon>
        <taxon>Ascomycota</taxon>
        <taxon>Pezizomycotina</taxon>
        <taxon>Sordariomycetes</taxon>
        <taxon>Hypocreomycetidae</taxon>
        <taxon>Hypocreales</taxon>
        <taxon>Nectriaceae</taxon>
        <taxon>Fusarium</taxon>
        <taxon>Fusarium solani species complex</taxon>
    </lineage>
</organism>
<protein>
    <recommendedName>
        <fullName evidence="3">F-box domain-containing protein</fullName>
    </recommendedName>
</protein>
<keyword evidence="2" id="KW-1185">Reference proteome</keyword>
<evidence type="ECO:0000313" key="1">
    <source>
        <dbReference type="EMBL" id="KAJ4183527.1"/>
    </source>
</evidence>
<comment type="caution">
    <text evidence="1">The sequence shown here is derived from an EMBL/GenBank/DDBJ whole genome shotgun (WGS) entry which is preliminary data.</text>
</comment>
<accession>A0A9W8R171</accession>
<gene>
    <name evidence="1" type="ORF">NW755_009562</name>
</gene>
<proteinExistence type="predicted"/>
<dbReference type="EMBL" id="JAOQAV010000029">
    <property type="protein sequence ID" value="KAJ4183527.1"/>
    <property type="molecule type" value="Genomic_DNA"/>
</dbReference>
<dbReference type="CDD" id="cd09917">
    <property type="entry name" value="F-box_SF"/>
    <property type="match status" value="1"/>
</dbReference>
<reference evidence="1" key="1">
    <citation type="submission" date="2022-09" db="EMBL/GenBank/DDBJ databases">
        <title>Fusarium specimens isolated from Avocado Roots.</title>
        <authorList>
            <person name="Stajich J."/>
            <person name="Roper C."/>
            <person name="Heimlech-Rivalta G."/>
        </authorList>
    </citation>
    <scope>NUCLEOTIDE SEQUENCE</scope>
    <source>
        <strain evidence="1">A02</strain>
    </source>
</reference>